<dbReference type="AlphaFoldDB" id="A0A5C4VR44"/>
<evidence type="ECO:0000256" key="2">
    <source>
        <dbReference type="SAM" id="Phobius"/>
    </source>
</evidence>
<feature type="transmembrane region" description="Helical" evidence="2">
    <location>
        <begin position="47"/>
        <end position="71"/>
    </location>
</feature>
<comment type="caution">
    <text evidence="3">The sequence shown here is derived from an EMBL/GenBank/DDBJ whole genome shotgun (WGS) entry which is preliminary data.</text>
</comment>
<dbReference type="OrthoDB" id="10003120at2"/>
<keyword evidence="4" id="KW-1185">Reference proteome</keyword>
<dbReference type="Proteomes" id="UP000313231">
    <property type="component" value="Unassembled WGS sequence"/>
</dbReference>
<name>A0A5C4VR44_9ACTN</name>
<evidence type="ECO:0000256" key="1">
    <source>
        <dbReference type="SAM" id="MobiDB-lite"/>
    </source>
</evidence>
<dbReference type="RefSeq" id="WP_139623434.1">
    <property type="nucleotide sequence ID" value="NZ_VDMP01000025.1"/>
</dbReference>
<proteinExistence type="predicted"/>
<feature type="region of interest" description="Disordered" evidence="1">
    <location>
        <begin position="1"/>
        <end position="46"/>
    </location>
</feature>
<keyword evidence="2" id="KW-0812">Transmembrane</keyword>
<dbReference type="EMBL" id="VDMP01000025">
    <property type="protein sequence ID" value="TNM38320.1"/>
    <property type="molecule type" value="Genomic_DNA"/>
</dbReference>
<organism evidence="3 4">
    <name type="scientific">Nocardioides albidus</name>
    <dbReference type="NCBI Taxonomy" id="1517589"/>
    <lineage>
        <taxon>Bacteria</taxon>
        <taxon>Bacillati</taxon>
        <taxon>Actinomycetota</taxon>
        <taxon>Actinomycetes</taxon>
        <taxon>Propionibacteriales</taxon>
        <taxon>Nocardioidaceae</taxon>
        <taxon>Nocardioides</taxon>
    </lineage>
</organism>
<keyword evidence="2" id="KW-0472">Membrane</keyword>
<protein>
    <submittedName>
        <fullName evidence="3">Uncharacterized protein</fullName>
    </submittedName>
</protein>
<evidence type="ECO:0000313" key="3">
    <source>
        <dbReference type="EMBL" id="TNM38320.1"/>
    </source>
</evidence>
<reference evidence="3 4" key="1">
    <citation type="journal article" date="2016" name="Int. J. Syst. Evol. Microbiol.">
        <title>Nocardioides albidus sp. nov., an actinobacterium isolated from garden soil.</title>
        <authorList>
            <person name="Singh H."/>
            <person name="Du J."/>
            <person name="Trinh H."/>
            <person name="Won K."/>
            <person name="Yang J.E."/>
            <person name="Yin C."/>
            <person name="Kook M."/>
            <person name="Yi T.H."/>
        </authorList>
    </citation>
    <scope>NUCLEOTIDE SEQUENCE [LARGE SCALE GENOMIC DNA]</scope>
    <source>
        <strain evidence="3 4">CCTCC AB 2015297</strain>
    </source>
</reference>
<keyword evidence="2" id="KW-1133">Transmembrane helix</keyword>
<gene>
    <name evidence="3" type="ORF">FHP29_13685</name>
</gene>
<accession>A0A5C4VR44</accession>
<feature type="compositionally biased region" description="Basic and acidic residues" evidence="1">
    <location>
        <begin position="1"/>
        <end position="15"/>
    </location>
</feature>
<sequence length="147" mass="15230">MWEQYRAPREPREQDPTSTQPSERSGAEEFLPVAEEFGSAPATGSKAGATVGAVAAGFFVLVMLLVGVVAASETSSSEPQSDYDDWYACIAEEEADGSGLLSPADLCELGHDRPPGYVDTYEYDPLGGGYGSGGDGSGGYGSGGYGR</sequence>
<evidence type="ECO:0000313" key="4">
    <source>
        <dbReference type="Proteomes" id="UP000313231"/>
    </source>
</evidence>